<dbReference type="InterPro" id="IPR050194">
    <property type="entry name" value="Glycosyltransferase_grp1"/>
</dbReference>
<feature type="domain" description="Glycosyltransferase subfamily 4-like N-terminal" evidence="1">
    <location>
        <begin position="25"/>
        <end position="198"/>
    </location>
</feature>
<keyword evidence="2" id="KW-0328">Glycosyltransferase</keyword>
<keyword evidence="3" id="KW-1185">Reference proteome</keyword>
<name>A0ABZ1UQI6_9BURK</name>
<dbReference type="InterPro" id="IPR028098">
    <property type="entry name" value="Glyco_trans_4-like_N"/>
</dbReference>
<dbReference type="SUPFAM" id="SSF53756">
    <property type="entry name" value="UDP-Glycosyltransferase/glycogen phosphorylase"/>
    <property type="match status" value="1"/>
</dbReference>
<evidence type="ECO:0000313" key="3">
    <source>
        <dbReference type="Proteomes" id="UP000321323"/>
    </source>
</evidence>
<evidence type="ECO:0000259" key="1">
    <source>
        <dbReference type="Pfam" id="PF13439"/>
    </source>
</evidence>
<accession>A0ABZ1UQI6</accession>
<keyword evidence="2" id="KW-0808">Transferase</keyword>
<gene>
    <name evidence="2" type="ORF">E7V67_006875</name>
</gene>
<dbReference type="PANTHER" id="PTHR45947:SF3">
    <property type="entry name" value="SULFOQUINOVOSYL TRANSFERASE SQD2"/>
    <property type="match status" value="1"/>
</dbReference>
<dbReference type="EC" id="2.4.-.-" evidence="2"/>
<dbReference type="EMBL" id="CP136508">
    <property type="protein sequence ID" value="WUR14827.1"/>
    <property type="molecule type" value="Genomic_DNA"/>
</dbReference>
<dbReference type="GO" id="GO:0016757">
    <property type="term" value="F:glycosyltransferase activity"/>
    <property type="evidence" value="ECO:0007669"/>
    <property type="project" value="UniProtKB-KW"/>
</dbReference>
<organism evidence="2 3">
    <name type="scientific">[Empedobacter] haloabium</name>
    <dbReference type="NCBI Taxonomy" id="592317"/>
    <lineage>
        <taxon>Bacteria</taxon>
        <taxon>Pseudomonadati</taxon>
        <taxon>Pseudomonadota</taxon>
        <taxon>Betaproteobacteria</taxon>
        <taxon>Burkholderiales</taxon>
        <taxon>Oxalobacteraceae</taxon>
        <taxon>Telluria group</taxon>
        <taxon>Telluria group incertae sedis</taxon>
    </lineage>
</organism>
<dbReference type="PANTHER" id="PTHR45947">
    <property type="entry name" value="SULFOQUINOVOSYL TRANSFERASE SQD2"/>
    <property type="match status" value="1"/>
</dbReference>
<sequence length="416" mass="45101">MDDDIRILQLVPEPLPTFRADVAVLFGKYLPRQGVHCAIVGKAGTGSLDGTGFVSAERPAPGGRRWAREFAFFRLCLRKLWGTSRRDVDLIQVRDMVTVGLAGLVAARLKGLPFVYWMSFPMSEGRILRARAELAARPSLHYRLVLLKGLVEKKLLYSVVMRCADHVFVQSTEMQAMVAQEGIARDKLTPVPMGVDTEAIKPETIAARRLPGWEGVPVVAYLGTLDRARQLDTVMDAVVLLRQEHPAARLLLIGDSATPADIVKLREHAAAIGLPEDAYTITGWLPGAEAMALLAGADAAISYFPRGPLLDSASPTKLLEYMALGIPAIGNDNPDQVALLTSSQAGLLTDSTPAAFAQAMAAILTDRATARARAAAGPDWIENQRSYRVLSAAVAQRYRSILQQFRPNPSPGKHPA</sequence>
<dbReference type="Pfam" id="PF13692">
    <property type="entry name" value="Glyco_trans_1_4"/>
    <property type="match status" value="1"/>
</dbReference>
<evidence type="ECO:0000313" key="2">
    <source>
        <dbReference type="EMBL" id="WUR14827.1"/>
    </source>
</evidence>
<proteinExistence type="predicted"/>
<protein>
    <submittedName>
        <fullName evidence="2">Glycosyltransferase</fullName>
        <ecNumber evidence="2">2.4.-.-</ecNumber>
    </submittedName>
</protein>
<reference evidence="2 3" key="1">
    <citation type="journal article" date="2019" name="Int. J. Syst. Evol. Microbiol.">
        <title>The Draft Whole-Genome Sequence of the Antibiotic Producer Empedobacter haloabium ATCC 31962 Provides Indications for Its Taxonomic Reclassification.</title>
        <authorList>
            <person name="Miess H."/>
            <person name="Arlt P."/>
            <person name="Apel A.K."/>
            <person name="Weber T."/>
            <person name="Nieselt K."/>
            <person name="Hanssen F."/>
            <person name="Czemmel S."/>
            <person name="Nahnsen S."/>
            <person name="Gross H."/>
        </authorList>
    </citation>
    <scope>NUCLEOTIDE SEQUENCE [LARGE SCALE GENOMIC DNA]</scope>
    <source>
        <strain evidence="2 3">ATCC 31962</strain>
    </source>
</reference>
<dbReference type="Proteomes" id="UP000321323">
    <property type="component" value="Chromosome"/>
</dbReference>
<dbReference type="Gene3D" id="3.40.50.2000">
    <property type="entry name" value="Glycogen Phosphorylase B"/>
    <property type="match status" value="2"/>
</dbReference>
<dbReference type="Pfam" id="PF13439">
    <property type="entry name" value="Glyco_transf_4"/>
    <property type="match status" value="1"/>
</dbReference>